<dbReference type="PANTHER" id="PTHR21301">
    <property type="entry name" value="REVERSE TRANSCRIPTASE"/>
    <property type="match status" value="1"/>
</dbReference>
<reference evidence="2" key="1">
    <citation type="submission" date="2016-01" db="EMBL/GenBank/DDBJ databases">
        <title>Reference transcriptome for the parasite Schistocephalus solidus: insights into the molecular evolution of parasitism.</title>
        <authorList>
            <person name="Hebert F.O."/>
            <person name="Grambauer S."/>
            <person name="Barber I."/>
            <person name="Landry C.R."/>
            <person name="Aubin-Horth N."/>
        </authorList>
    </citation>
    <scope>NUCLEOTIDE SEQUENCE</scope>
</reference>
<evidence type="ECO:0000259" key="1">
    <source>
        <dbReference type="Pfam" id="PF26215"/>
    </source>
</evidence>
<dbReference type="EMBL" id="GEEE01003025">
    <property type="protein sequence ID" value="JAP60200.1"/>
    <property type="molecule type" value="Transcribed_RNA"/>
</dbReference>
<proteinExistence type="predicted"/>
<evidence type="ECO:0000313" key="2">
    <source>
        <dbReference type="EMBL" id="JAP60200.1"/>
    </source>
</evidence>
<dbReference type="Pfam" id="PF26215">
    <property type="entry name" value="HTH_animal"/>
    <property type="match status" value="1"/>
</dbReference>
<dbReference type="PANTHER" id="PTHR21301:SF10">
    <property type="entry name" value="REVERSE TRANSCRIPTASE DOMAIN-CONTAINING PROTEIN"/>
    <property type="match status" value="1"/>
</dbReference>
<feature type="domain" description="Helix-turn-helix" evidence="1">
    <location>
        <begin position="99"/>
        <end position="146"/>
    </location>
</feature>
<gene>
    <name evidence="2" type="ORF">TR161696</name>
</gene>
<protein>
    <recommendedName>
        <fullName evidence="1">Helix-turn-helix domain-containing protein</fullName>
    </recommendedName>
</protein>
<dbReference type="InterPro" id="IPR058912">
    <property type="entry name" value="HTH_animal"/>
</dbReference>
<sequence>MGSPISELLAEIVLQRSKTKISLRYVDDTFVIIKTCNVQQLYQGLNGALLAIEFTREAATRYTLPFLDVSIQRLSDGGHVTGVHQTDSSAEIVLYYAINRHVGHKRSCVRTLSHRTFRFYSSDDLLKNELSYLYQLFRSNGYPMSFNGQLSSTPETNAEPCFLMGIKWHGNVIPYLICNEFLKKIPRQLSYFGISVAHKPASSIRATLCRVEDPIPKEQFSNVIYRPSVLVGHTG</sequence>
<name>A0A0V0J395_SCHSO</name>
<organism evidence="2">
    <name type="scientific">Schistocephalus solidus</name>
    <name type="common">Tapeworm</name>
    <dbReference type="NCBI Taxonomy" id="70667"/>
    <lineage>
        <taxon>Eukaryota</taxon>
        <taxon>Metazoa</taxon>
        <taxon>Spiralia</taxon>
        <taxon>Lophotrochozoa</taxon>
        <taxon>Platyhelminthes</taxon>
        <taxon>Cestoda</taxon>
        <taxon>Eucestoda</taxon>
        <taxon>Diphyllobothriidea</taxon>
        <taxon>Diphyllobothriidae</taxon>
        <taxon>Schistocephalus</taxon>
    </lineage>
</organism>
<accession>A0A0V0J395</accession>
<dbReference type="AlphaFoldDB" id="A0A0V0J395"/>